<dbReference type="GO" id="GO:0008239">
    <property type="term" value="F:dipeptidyl-peptidase activity"/>
    <property type="evidence" value="ECO:0007669"/>
    <property type="project" value="InterPro"/>
</dbReference>
<dbReference type="InterPro" id="IPR000383">
    <property type="entry name" value="Xaa-Pro-like_dom"/>
</dbReference>
<dbReference type="PROSITE" id="PS51257">
    <property type="entry name" value="PROKAR_LIPOPROTEIN"/>
    <property type="match status" value="1"/>
</dbReference>
<proteinExistence type="predicted"/>
<dbReference type="SUPFAM" id="SSF49785">
    <property type="entry name" value="Galactose-binding domain-like"/>
    <property type="match status" value="1"/>
</dbReference>
<evidence type="ECO:0000313" key="3">
    <source>
        <dbReference type="EMBL" id="SVA37297.1"/>
    </source>
</evidence>
<dbReference type="SMART" id="SM00939">
    <property type="entry name" value="PepX_C"/>
    <property type="match status" value="1"/>
</dbReference>
<organism evidence="3">
    <name type="scientific">marine metagenome</name>
    <dbReference type="NCBI Taxonomy" id="408172"/>
    <lineage>
        <taxon>unclassified sequences</taxon>
        <taxon>metagenomes</taxon>
        <taxon>ecological metagenomes</taxon>
    </lineage>
</organism>
<evidence type="ECO:0000256" key="1">
    <source>
        <dbReference type="ARBA" id="ARBA00022801"/>
    </source>
</evidence>
<dbReference type="AlphaFoldDB" id="A0A381VCC8"/>
<dbReference type="NCBIfam" id="TIGR00976">
    <property type="entry name" value="CocE_NonD"/>
    <property type="match status" value="1"/>
</dbReference>
<dbReference type="InterPro" id="IPR013736">
    <property type="entry name" value="Xaa-Pro_dipept_C"/>
</dbReference>
<dbReference type="InterPro" id="IPR005674">
    <property type="entry name" value="CocE/Ser_esterase"/>
</dbReference>
<dbReference type="Pfam" id="PF08530">
    <property type="entry name" value="PepX_C"/>
    <property type="match status" value="1"/>
</dbReference>
<dbReference type="Gene3D" id="1.10.3020.10">
    <property type="entry name" value="alpha-amino acid ester hydrolase ( Helical cap domain)"/>
    <property type="match status" value="1"/>
</dbReference>
<dbReference type="PANTHER" id="PTHR43056:SF10">
    <property type="entry name" value="COCE_NOND FAMILY, PUTATIVE (AFU_ORTHOLOGUE AFUA_7G00600)-RELATED"/>
    <property type="match status" value="1"/>
</dbReference>
<accession>A0A381VCC8</accession>
<dbReference type="Pfam" id="PF02129">
    <property type="entry name" value="Peptidase_S15"/>
    <property type="match status" value="1"/>
</dbReference>
<name>A0A381VCC8_9ZZZZ</name>
<feature type="domain" description="Xaa-Pro dipeptidyl-peptidase C-terminal" evidence="2">
    <location>
        <begin position="303"/>
        <end position="538"/>
    </location>
</feature>
<evidence type="ECO:0000259" key="2">
    <source>
        <dbReference type="SMART" id="SM00939"/>
    </source>
</evidence>
<dbReference type="InterPro" id="IPR050585">
    <property type="entry name" value="Xaa-Pro_dipeptidyl-ppase/CocE"/>
</dbReference>
<dbReference type="Gene3D" id="2.60.120.260">
    <property type="entry name" value="Galactose-binding domain-like"/>
    <property type="match status" value="1"/>
</dbReference>
<dbReference type="SUPFAM" id="SSF53474">
    <property type="entry name" value="alpha/beta-Hydrolases"/>
    <property type="match status" value="1"/>
</dbReference>
<dbReference type="EMBL" id="UINC01008281">
    <property type="protein sequence ID" value="SVA37297.1"/>
    <property type="molecule type" value="Genomic_DNA"/>
</dbReference>
<reference evidence="3" key="1">
    <citation type="submission" date="2018-05" db="EMBL/GenBank/DDBJ databases">
        <authorList>
            <person name="Lanie J.A."/>
            <person name="Ng W.-L."/>
            <person name="Kazmierczak K.M."/>
            <person name="Andrzejewski T.M."/>
            <person name="Davidsen T.M."/>
            <person name="Wayne K.J."/>
            <person name="Tettelin H."/>
            <person name="Glass J.I."/>
            <person name="Rusch D."/>
            <person name="Podicherti R."/>
            <person name="Tsui H.-C.T."/>
            <person name="Winkler M.E."/>
        </authorList>
    </citation>
    <scope>NUCLEOTIDE SEQUENCE</scope>
</reference>
<protein>
    <recommendedName>
        <fullName evidence="2">Xaa-Pro dipeptidyl-peptidase C-terminal domain-containing protein</fullName>
    </recommendedName>
</protein>
<dbReference type="InterPro" id="IPR008979">
    <property type="entry name" value="Galactose-bd-like_sf"/>
</dbReference>
<keyword evidence="1" id="KW-0378">Hydrolase</keyword>
<gene>
    <name evidence="3" type="ORF">METZ01_LOCUS90151</name>
</gene>
<dbReference type="InterPro" id="IPR029058">
    <property type="entry name" value="AB_hydrolase_fold"/>
</dbReference>
<sequence length="686" mass="78871">MHVKRLIQLTVLAFVITACDSNSYNKKDINEAWITMPDGIRLAADIYWPLEYDRKGRFPVLLEYTPYRKNESRARNHSLYSYFLKRGYIVARVDIRGTGNSEGKTIPYEYSDIELDDGEEVINWLSRQEWSTGDVGMFGISWGGFNSIQMAMRNPPALKAFVSVMATEYLYQEDVHYMDGIMVAGDSWMMSNDLYNALPGAPEFEMDEDWFTNRFNIEPSVYTYMRQQRDGEFWDRASARGKYDLIKVPGYHIGGWYDGYRNSLPRMLENVEVPTKAMIGPWDHDFPHNAALQPQVEWRAEAVRWFDQWLKDIDTGILEEPDFAVYIRDYHPPDDSLERIPGFWRWENGWPIKRIETQNWYVQENHKLSTIPGTNDIHTLENIPSIGLEGGGPTMWWGSIPPDQRPMDENSLVYDSEVLVETIEILGRPVAKLHVSANARRANWVVRISDIAPDGQITQVAGAAFNGTHRNSSRDPEDIIPGEKFLLNIELHFTSWVFNEGHKIRVAISNAQWPMLWPSALPVITSLEIGGEKGAYIELPIMPSGRIKTPEFEESSIGPKLKGYEVLDAGNVTGYAAIKTIKRNAATGEASGIATNQGATKYPWGVQRFEEKIEQRTFDSDPANSIVIGRYKITQELSDRILSFEQNVEFKSNLENFNLKFHRWVLVDGEKYKERVWEETIPRDFQ</sequence>
<dbReference type="PANTHER" id="PTHR43056">
    <property type="entry name" value="PEPTIDASE S9 PROLYL OLIGOPEPTIDASE"/>
    <property type="match status" value="1"/>
</dbReference>
<dbReference type="Gene3D" id="3.40.50.1820">
    <property type="entry name" value="alpha/beta hydrolase"/>
    <property type="match status" value="1"/>
</dbReference>